<feature type="chain" id="PRO_5031463347" description="(2Fe-2S) ferredoxin domain-containing protein" evidence="1">
    <location>
        <begin position="18"/>
        <end position="127"/>
    </location>
</feature>
<dbReference type="Gene3D" id="3.40.30.10">
    <property type="entry name" value="Glutaredoxin"/>
    <property type="match status" value="1"/>
</dbReference>
<organism evidence="2">
    <name type="scientific">Pseudo-nitzschia delicatissima</name>
    <dbReference type="NCBI Taxonomy" id="44447"/>
    <lineage>
        <taxon>Eukaryota</taxon>
        <taxon>Sar</taxon>
        <taxon>Stramenopiles</taxon>
        <taxon>Ochrophyta</taxon>
        <taxon>Bacillariophyta</taxon>
        <taxon>Bacillariophyceae</taxon>
        <taxon>Bacillariophycidae</taxon>
        <taxon>Bacillariales</taxon>
        <taxon>Bacillariaceae</taxon>
        <taxon>Pseudo-nitzschia</taxon>
    </lineage>
</organism>
<reference evidence="2" key="1">
    <citation type="submission" date="2021-01" db="EMBL/GenBank/DDBJ databases">
        <authorList>
            <person name="Corre E."/>
            <person name="Pelletier E."/>
            <person name="Niang G."/>
            <person name="Scheremetjew M."/>
            <person name="Finn R."/>
            <person name="Kale V."/>
            <person name="Holt S."/>
            <person name="Cochrane G."/>
            <person name="Meng A."/>
            <person name="Brown T."/>
            <person name="Cohen L."/>
        </authorList>
    </citation>
    <scope>NUCLEOTIDE SEQUENCE</scope>
    <source>
        <strain evidence="2">UNC1205</strain>
    </source>
</reference>
<evidence type="ECO:0000256" key="1">
    <source>
        <dbReference type="SAM" id="SignalP"/>
    </source>
</evidence>
<dbReference type="AlphaFoldDB" id="A0A7S0UGA4"/>
<gene>
    <name evidence="2" type="ORF">PDEL1432_LOCUS1773</name>
</gene>
<dbReference type="SUPFAM" id="SSF52833">
    <property type="entry name" value="Thioredoxin-like"/>
    <property type="match status" value="1"/>
</dbReference>
<name>A0A7S0UGA4_9STRA</name>
<sequence>MKTTTFLLLVSVVLTNAFGPTRPAATTTHQASRLFDGPKVLEEGSKVVVCTGPTCTKKGGKKALAYFNELAGDLGVTVETIKCVSECAECGLGPNVEVTEKGFSGRFPPIKNRVTTEEDVKKILGLE</sequence>
<evidence type="ECO:0000313" key="2">
    <source>
        <dbReference type="EMBL" id="CAD8761733.1"/>
    </source>
</evidence>
<dbReference type="InterPro" id="IPR036249">
    <property type="entry name" value="Thioredoxin-like_sf"/>
</dbReference>
<dbReference type="CDD" id="cd02980">
    <property type="entry name" value="TRX_Fd_family"/>
    <property type="match status" value="1"/>
</dbReference>
<keyword evidence="1" id="KW-0732">Signal</keyword>
<accession>A0A7S0UGA4</accession>
<protein>
    <recommendedName>
        <fullName evidence="3">(2Fe-2S) ferredoxin domain-containing protein</fullName>
    </recommendedName>
</protein>
<evidence type="ECO:0008006" key="3">
    <source>
        <dbReference type="Google" id="ProtNLM"/>
    </source>
</evidence>
<proteinExistence type="predicted"/>
<dbReference type="EMBL" id="HBFL01002493">
    <property type="protein sequence ID" value="CAD8761733.1"/>
    <property type="molecule type" value="Transcribed_RNA"/>
</dbReference>
<feature type="signal peptide" evidence="1">
    <location>
        <begin position="1"/>
        <end position="17"/>
    </location>
</feature>